<protein>
    <recommendedName>
        <fullName evidence="8">L-lactate permease</fullName>
    </recommendedName>
</protein>
<comment type="function">
    <text evidence="8">Uptake of L-lactate across the membrane. Can also transport D-lactate and glycolate.</text>
</comment>
<proteinExistence type="inferred from homology"/>
<comment type="caution">
    <text evidence="8">Lacks conserved residue(s) required for the propagation of feature annotation.</text>
</comment>
<sequence length="132" mass="13418">MDSMLIVMANGMADLFGKAYIIVSPLIGVIGAFISGSATVSNTLFSTLQFAAAIRLGLPAVLIVAMQVMGGAMGNMVCVNNIVSACATCGTVGTEGRLIRSNIVPCLIYAVLTILILGGMIMAGIDPAAALH</sequence>
<comment type="similarity">
    <text evidence="2 8">Belongs to the lactate permease family.</text>
</comment>
<dbReference type="PANTHER" id="PTHR30003">
    <property type="entry name" value="L-LACTATE PERMEASE"/>
    <property type="match status" value="1"/>
</dbReference>
<feature type="non-terminal residue" evidence="9">
    <location>
        <position position="1"/>
    </location>
</feature>
<keyword evidence="7 8" id="KW-0472">Membrane</keyword>
<evidence type="ECO:0000256" key="8">
    <source>
        <dbReference type="RuleBase" id="RU365092"/>
    </source>
</evidence>
<evidence type="ECO:0000256" key="4">
    <source>
        <dbReference type="ARBA" id="ARBA00022475"/>
    </source>
</evidence>
<evidence type="ECO:0000256" key="2">
    <source>
        <dbReference type="ARBA" id="ARBA00010100"/>
    </source>
</evidence>
<feature type="transmembrane region" description="Helical" evidence="8">
    <location>
        <begin position="106"/>
        <end position="125"/>
    </location>
</feature>
<evidence type="ECO:0000313" key="10">
    <source>
        <dbReference type="Proteomes" id="UP001469749"/>
    </source>
</evidence>
<keyword evidence="3 8" id="KW-0813">Transport</keyword>
<dbReference type="RefSeq" id="WP_349086750.1">
    <property type="nucleotide sequence ID" value="NZ_JBBMEK010000524.1"/>
</dbReference>
<feature type="transmembrane region" description="Helical" evidence="8">
    <location>
        <begin position="20"/>
        <end position="38"/>
    </location>
</feature>
<gene>
    <name evidence="9" type="ORF">WMO25_18625</name>
</gene>
<comment type="subcellular location">
    <subcellularLocation>
        <location evidence="1 8">Cell membrane</location>
        <topology evidence="1 8">Multi-pass membrane protein</topology>
    </subcellularLocation>
</comment>
<dbReference type="EMBL" id="JBBMEK010000524">
    <property type="protein sequence ID" value="MEQ2367070.1"/>
    <property type="molecule type" value="Genomic_DNA"/>
</dbReference>
<dbReference type="InterPro" id="IPR003804">
    <property type="entry name" value="Lactate_perm"/>
</dbReference>
<organism evidence="9 10">
    <name type="scientific">Coprococcus intestinihominis</name>
    <dbReference type="NCBI Taxonomy" id="3133154"/>
    <lineage>
        <taxon>Bacteria</taxon>
        <taxon>Bacillati</taxon>
        <taxon>Bacillota</taxon>
        <taxon>Clostridia</taxon>
        <taxon>Lachnospirales</taxon>
        <taxon>Lachnospiraceae</taxon>
        <taxon>Coprococcus</taxon>
    </lineage>
</organism>
<evidence type="ECO:0000256" key="1">
    <source>
        <dbReference type="ARBA" id="ARBA00004651"/>
    </source>
</evidence>
<evidence type="ECO:0000256" key="3">
    <source>
        <dbReference type="ARBA" id="ARBA00022448"/>
    </source>
</evidence>
<name>A0ABV1B9H0_9FIRM</name>
<dbReference type="Proteomes" id="UP001469749">
    <property type="component" value="Unassembled WGS sequence"/>
</dbReference>
<evidence type="ECO:0000256" key="5">
    <source>
        <dbReference type="ARBA" id="ARBA00022692"/>
    </source>
</evidence>
<evidence type="ECO:0000256" key="7">
    <source>
        <dbReference type="ARBA" id="ARBA00023136"/>
    </source>
</evidence>
<dbReference type="PANTHER" id="PTHR30003:SF0">
    <property type="entry name" value="GLYCOLATE PERMEASE GLCA-RELATED"/>
    <property type="match status" value="1"/>
</dbReference>
<evidence type="ECO:0000313" key="9">
    <source>
        <dbReference type="EMBL" id="MEQ2367070.1"/>
    </source>
</evidence>
<keyword evidence="4 8" id="KW-1003">Cell membrane</keyword>
<accession>A0ABV1B9H0</accession>
<evidence type="ECO:0000256" key="6">
    <source>
        <dbReference type="ARBA" id="ARBA00022989"/>
    </source>
</evidence>
<keyword evidence="10" id="KW-1185">Reference proteome</keyword>
<dbReference type="Pfam" id="PF02652">
    <property type="entry name" value="Lactate_perm"/>
    <property type="match status" value="1"/>
</dbReference>
<comment type="caution">
    <text evidence="9">The sequence shown here is derived from an EMBL/GenBank/DDBJ whole genome shotgun (WGS) entry which is preliminary data.</text>
</comment>
<keyword evidence="5 8" id="KW-0812">Transmembrane</keyword>
<reference evidence="9 10" key="1">
    <citation type="submission" date="2024-03" db="EMBL/GenBank/DDBJ databases">
        <title>Human intestinal bacterial collection.</title>
        <authorList>
            <person name="Pauvert C."/>
            <person name="Hitch T.C.A."/>
            <person name="Clavel T."/>
        </authorList>
    </citation>
    <scope>NUCLEOTIDE SEQUENCE [LARGE SCALE GENOMIC DNA]</scope>
    <source>
        <strain evidence="9 10">CLA-AA-H190</strain>
    </source>
</reference>
<keyword evidence="6 8" id="KW-1133">Transmembrane helix</keyword>